<keyword evidence="6" id="KW-1185">Reference proteome</keyword>
<name>A0A1H4BYN1_9BACT</name>
<organism evidence="5 6">
    <name type="scientific">Chitinophaga terrae</name>
    <name type="common">ex Kim and Jung 2007</name>
    <dbReference type="NCBI Taxonomy" id="408074"/>
    <lineage>
        <taxon>Bacteria</taxon>
        <taxon>Pseudomonadati</taxon>
        <taxon>Bacteroidota</taxon>
        <taxon>Chitinophagia</taxon>
        <taxon>Chitinophagales</taxon>
        <taxon>Chitinophagaceae</taxon>
        <taxon>Chitinophaga</taxon>
    </lineage>
</organism>
<protein>
    <submittedName>
        <fullName evidence="5">Transcriptional regulator, HxlR family</fullName>
    </submittedName>
</protein>
<dbReference type="InterPro" id="IPR002577">
    <property type="entry name" value="HTH_HxlR"/>
</dbReference>
<dbReference type="GO" id="GO:0003677">
    <property type="term" value="F:DNA binding"/>
    <property type="evidence" value="ECO:0007669"/>
    <property type="project" value="UniProtKB-KW"/>
</dbReference>
<sequence length="103" mass="11513">MTTHCDISPADGCPAERLLKALSGKWKAQIFRLAVDAPVRFNALLRQLNGANKQSLATALKELEEEGLLEKEIVQQKPLNIQYTLSEKAKSLIPVFRQLDRLA</sequence>
<dbReference type="EMBL" id="FNRL01000009">
    <property type="protein sequence ID" value="SEA53199.1"/>
    <property type="molecule type" value="Genomic_DNA"/>
</dbReference>
<dbReference type="Gene3D" id="1.10.10.10">
    <property type="entry name" value="Winged helix-like DNA-binding domain superfamily/Winged helix DNA-binding domain"/>
    <property type="match status" value="1"/>
</dbReference>
<evidence type="ECO:0000256" key="1">
    <source>
        <dbReference type="ARBA" id="ARBA00023015"/>
    </source>
</evidence>
<evidence type="ECO:0000313" key="6">
    <source>
        <dbReference type="Proteomes" id="UP000199656"/>
    </source>
</evidence>
<dbReference type="SUPFAM" id="SSF46785">
    <property type="entry name" value="Winged helix' DNA-binding domain"/>
    <property type="match status" value="1"/>
</dbReference>
<dbReference type="OrthoDB" id="8231503at2"/>
<reference evidence="6" key="1">
    <citation type="submission" date="2016-10" db="EMBL/GenBank/DDBJ databases">
        <authorList>
            <person name="Varghese N."/>
            <person name="Submissions S."/>
        </authorList>
    </citation>
    <scope>NUCLEOTIDE SEQUENCE [LARGE SCALE GENOMIC DNA]</scope>
    <source>
        <strain evidence="6">DSM 23920</strain>
    </source>
</reference>
<evidence type="ECO:0000313" key="5">
    <source>
        <dbReference type="EMBL" id="SEA53199.1"/>
    </source>
</evidence>
<keyword evidence="2" id="KW-0238">DNA-binding</keyword>
<feature type="domain" description="HTH hxlR-type" evidence="4">
    <location>
        <begin position="13"/>
        <end position="103"/>
    </location>
</feature>
<evidence type="ECO:0000256" key="3">
    <source>
        <dbReference type="ARBA" id="ARBA00023163"/>
    </source>
</evidence>
<keyword evidence="1" id="KW-0805">Transcription regulation</keyword>
<gene>
    <name evidence="5" type="ORF">SAMN05660909_02330</name>
</gene>
<dbReference type="InterPro" id="IPR036390">
    <property type="entry name" value="WH_DNA-bd_sf"/>
</dbReference>
<dbReference type="Proteomes" id="UP000199656">
    <property type="component" value="Unassembled WGS sequence"/>
</dbReference>
<evidence type="ECO:0000259" key="4">
    <source>
        <dbReference type="PROSITE" id="PS51118"/>
    </source>
</evidence>
<dbReference type="STRING" id="408074.SAMN05660909_02330"/>
<dbReference type="RefSeq" id="WP_089761755.1">
    <property type="nucleotide sequence ID" value="NZ_BKAT01000035.1"/>
</dbReference>
<dbReference type="PANTHER" id="PTHR33204">
    <property type="entry name" value="TRANSCRIPTIONAL REGULATOR, MARR FAMILY"/>
    <property type="match status" value="1"/>
</dbReference>
<dbReference type="AlphaFoldDB" id="A0A1H4BYN1"/>
<keyword evidence="3" id="KW-0804">Transcription</keyword>
<evidence type="ECO:0000256" key="2">
    <source>
        <dbReference type="ARBA" id="ARBA00023125"/>
    </source>
</evidence>
<dbReference type="PROSITE" id="PS51118">
    <property type="entry name" value="HTH_HXLR"/>
    <property type="match status" value="1"/>
</dbReference>
<accession>A0A1H4BYN1</accession>
<proteinExistence type="predicted"/>
<dbReference type="InterPro" id="IPR036388">
    <property type="entry name" value="WH-like_DNA-bd_sf"/>
</dbReference>
<dbReference type="Pfam" id="PF01638">
    <property type="entry name" value="HxlR"/>
    <property type="match status" value="1"/>
</dbReference>